<dbReference type="Gene3D" id="2.170.270.10">
    <property type="entry name" value="SET domain"/>
    <property type="match status" value="1"/>
</dbReference>
<evidence type="ECO:0000259" key="2">
    <source>
        <dbReference type="PROSITE" id="PS51184"/>
    </source>
</evidence>
<gene>
    <name evidence="3" type="ORF">BN869_000013852_1</name>
</gene>
<dbReference type="PANTHER" id="PTHR10694">
    <property type="entry name" value="LYSINE-SPECIFIC DEMETHYLASE"/>
    <property type="match status" value="1"/>
</dbReference>
<feature type="compositionally biased region" description="Basic and acidic residues" evidence="1">
    <location>
        <begin position="520"/>
        <end position="537"/>
    </location>
</feature>
<feature type="compositionally biased region" description="Low complexity" evidence="1">
    <location>
        <begin position="183"/>
        <end position="192"/>
    </location>
</feature>
<dbReference type="GO" id="GO:0005634">
    <property type="term" value="C:nucleus"/>
    <property type="evidence" value="ECO:0007669"/>
    <property type="project" value="TreeGrafter"/>
</dbReference>
<feature type="compositionally biased region" description="Polar residues" evidence="1">
    <location>
        <begin position="193"/>
        <end position="202"/>
    </location>
</feature>
<evidence type="ECO:0000256" key="1">
    <source>
        <dbReference type="SAM" id="MobiDB-lite"/>
    </source>
</evidence>
<feature type="domain" description="JmjC" evidence="2">
    <location>
        <begin position="341"/>
        <end position="505"/>
    </location>
</feature>
<dbReference type="EMBL" id="CDPU01000148">
    <property type="protein sequence ID" value="CEO57794.1"/>
    <property type="molecule type" value="Genomic_DNA"/>
</dbReference>
<dbReference type="PANTHER" id="PTHR10694:SF7">
    <property type="entry name" value="[HISTONE H3]-TRIMETHYL-L-LYSINE(9) DEMETHYLASE"/>
    <property type="match status" value="1"/>
</dbReference>
<dbReference type="SUPFAM" id="SSF51197">
    <property type="entry name" value="Clavaminate synthase-like"/>
    <property type="match status" value="1"/>
</dbReference>
<dbReference type="SMART" id="SM00558">
    <property type="entry name" value="JmjC"/>
    <property type="match status" value="1"/>
</dbReference>
<name>A0A0B7KKW7_BIOOC</name>
<proteinExistence type="predicted"/>
<organism evidence="3">
    <name type="scientific">Bionectria ochroleuca</name>
    <name type="common">Gliocladium roseum</name>
    <dbReference type="NCBI Taxonomy" id="29856"/>
    <lineage>
        <taxon>Eukaryota</taxon>
        <taxon>Fungi</taxon>
        <taxon>Dikarya</taxon>
        <taxon>Ascomycota</taxon>
        <taxon>Pezizomycotina</taxon>
        <taxon>Sordariomycetes</taxon>
        <taxon>Hypocreomycetidae</taxon>
        <taxon>Hypocreales</taxon>
        <taxon>Bionectriaceae</taxon>
        <taxon>Clonostachys</taxon>
    </lineage>
</organism>
<sequence>MVAIEIDIKQRILQVKKEFHALQREFNHLIATKRTNESRRSRRGKQLGSSDAVQSEWLPFQRSLRNVAQQLPETVANVDNHYAAKPADSTPHANAVSDLYKEQINAEGNSCLSDSSYVRQAVFSVEQDKSENEACRLANDKGAGRGAEKHRPHTCGVLEDESSVEKQATDAEDENTPISVNGSDSSQSSSQDELTSVLTRRSVTSCPSSTSALLDASNEDSIFQLWPEDMGEDLIGRIAAFRDNPLYSGKVRIHHLPQVDWQRIVEINQPQPDEHYWTIRFAEGGRGYSHLHIDGKKKLNFRGLFGRVGKKPSQREAENFVDSLAITPPKGTISYIVGPAMATRLSNFLHPGPYLANLQHLPGINSTYDHIGEPNSGTAWHKEDANLRSCNITHFGYKIWLLLPVAESKRFEDFVSKNWKVSYRCDQFVRHLNLFIGPARLKEEGFNVSVNVTGPGDMFDTLPGQYHCVANMTTCAASSSNILLSGETLNFEGIKLCEQCGLYPLTEQPTQTHSLKRQRHAADNSTKRPRRVPTDKEGVRQIMKRAVEIDANCSIPDVSELHQLSPAVLLLACGVRSREAVRYFASLVSARRDLSGRGIYPNDAAGYMKFLCQSLKRSNENSALNAFLYRYIKCLINDEVERRKQGRFRMTRQTDLEWIEDVIGDLGCSRATFHRYCDQGSGWRKLCGPYIGLLCFIPTYSTSFGGESDYLGLEEVDRKTFHPMLSDAYGTAIFAAGEAFIQSLYTGTNDIEFSWENVMGISELEKLSEGEMLSSLSPVTGQSSCRVGADWHIPTNWPQSRPFSPMNLLNTDGSACDLCDESACGCTGMAEARPRIRRYGNRLGLQAVAIQPSEMAHARGDMIGHVTGEIIPPNTDLEAADFFHPELKEVTCQINCKQTGNLFRLLYRGHNPNAKIMPSKVAGKYVMAIKAIRDIADQEEITL</sequence>
<dbReference type="Gene3D" id="2.60.120.650">
    <property type="entry name" value="Cupin"/>
    <property type="match status" value="1"/>
</dbReference>
<dbReference type="GO" id="GO:0010468">
    <property type="term" value="P:regulation of gene expression"/>
    <property type="evidence" value="ECO:0007669"/>
    <property type="project" value="TreeGrafter"/>
</dbReference>
<accession>A0A0B7KKW7</accession>
<feature type="compositionally biased region" description="Basic and acidic residues" evidence="1">
    <location>
        <begin position="140"/>
        <end position="149"/>
    </location>
</feature>
<dbReference type="PROSITE" id="PS51184">
    <property type="entry name" value="JMJC"/>
    <property type="match status" value="1"/>
</dbReference>
<dbReference type="AlphaFoldDB" id="A0A0B7KKW7"/>
<dbReference type="InterPro" id="IPR046341">
    <property type="entry name" value="SET_dom_sf"/>
</dbReference>
<dbReference type="SUPFAM" id="SSF82199">
    <property type="entry name" value="SET domain"/>
    <property type="match status" value="1"/>
</dbReference>
<dbReference type="InterPro" id="IPR001214">
    <property type="entry name" value="SET_dom"/>
</dbReference>
<feature type="region of interest" description="Disordered" evidence="1">
    <location>
        <begin position="511"/>
        <end position="537"/>
    </location>
</feature>
<feature type="region of interest" description="Disordered" evidence="1">
    <location>
        <begin position="140"/>
        <end position="202"/>
    </location>
</feature>
<dbReference type="GO" id="GO:0000785">
    <property type="term" value="C:chromatin"/>
    <property type="evidence" value="ECO:0007669"/>
    <property type="project" value="TreeGrafter"/>
</dbReference>
<evidence type="ECO:0000313" key="3">
    <source>
        <dbReference type="EMBL" id="CEO57794.1"/>
    </source>
</evidence>
<dbReference type="GO" id="GO:0051864">
    <property type="term" value="F:histone H3K36 demethylase activity"/>
    <property type="evidence" value="ECO:0007669"/>
    <property type="project" value="TreeGrafter"/>
</dbReference>
<dbReference type="InterPro" id="IPR003347">
    <property type="entry name" value="JmjC_dom"/>
</dbReference>
<dbReference type="Pfam" id="PF00856">
    <property type="entry name" value="SET"/>
    <property type="match status" value="1"/>
</dbReference>
<protein>
    <recommendedName>
        <fullName evidence="2">JmjC domain-containing protein</fullName>
    </recommendedName>
</protein>
<dbReference type="GO" id="GO:0032454">
    <property type="term" value="F:histone H3K9 demethylase activity"/>
    <property type="evidence" value="ECO:0007669"/>
    <property type="project" value="TreeGrafter"/>
</dbReference>
<reference evidence="3" key="1">
    <citation type="submission" date="2015-01" db="EMBL/GenBank/DDBJ databases">
        <authorList>
            <person name="Durling Mikael"/>
        </authorList>
    </citation>
    <scope>NUCLEOTIDE SEQUENCE</scope>
</reference>
<dbReference type="Pfam" id="PF02373">
    <property type="entry name" value="JmjC"/>
    <property type="match status" value="1"/>
</dbReference>